<accession>A0A158R0F3</accession>
<dbReference type="Proteomes" id="UP000271162">
    <property type="component" value="Unassembled WGS sequence"/>
</dbReference>
<feature type="region of interest" description="Disordered" evidence="1">
    <location>
        <begin position="121"/>
        <end position="202"/>
    </location>
</feature>
<reference evidence="4" key="1">
    <citation type="submission" date="2016-04" db="UniProtKB">
        <authorList>
            <consortium name="WormBaseParasite"/>
        </authorList>
    </citation>
    <scope>IDENTIFICATION</scope>
</reference>
<feature type="compositionally biased region" description="Acidic residues" evidence="1">
    <location>
        <begin position="176"/>
        <end position="185"/>
    </location>
</feature>
<dbReference type="EMBL" id="UYSL01020585">
    <property type="protein sequence ID" value="VDL75306.1"/>
    <property type="molecule type" value="Genomic_DNA"/>
</dbReference>
<proteinExistence type="predicted"/>
<sequence>MLNLEEIPIQVLCKEDRKEGRKPRGKAAKKENEPKKIAVEKMDVTVAEEDVVQEALAVQDEDVQAEEAVLLLNTGDVAAHEDVQLDDTMQTTDVVLTAHDDTLERSMVIHNVEEIAAHEEVQGDDDMQERTAELEQEAPENVAMDAMSDGDDDEETEEVHDGDNVEMVGGARDAAEPTDADDDGSVDMRGAGDYANEDSNVSDSMDFVDGAGDARALEVLIEADAVANVQEEVMNAEIVEHNINAPEAPKIGGEFEADRQLEESQAGVDQNRSSDALSICGVAEFRQFISTNQHMTMLHQVIMMNNDMPTSVPGLDVRFCHVAQYLTMFETALQSRL</sequence>
<feature type="compositionally biased region" description="Acidic residues" evidence="1">
    <location>
        <begin position="148"/>
        <end position="160"/>
    </location>
</feature>
<dbReference type="AlphaFoldDB" id="A0A158R0F3"/>
<gene>
    <name evidence="2" type="ORF">NBR_LOCUS11717</name>
</gene>
<name>A0A158R0F3_NIPBR</name>
<evidence type="ECO:0000313" key="2">
    <source>
        <dbReference type="EMBL" id="VDL75306.1"/>
    </source>
</evidence>
<protein>
    <submittedName>
        <fullName evidence="4">Midasin</fullName>
    </submittedName>
</protein>
<evidence type="ECO:0000313" key="4">
    <source>
        <dbReference type="WBParaSite" id="NBR_0001171601-mRNA-1"/>
    </source>
</evidence>
<dbReference type="WBParaSite" id="NBR_0001171601-mRNA-1">
    <property type="protein sequence ID" value="NBR_0001171601-mRNA-1"/>
    <property type="gene ID" value="NBR_0001171601"/>
</dbReference>
<keyword evidence="3" id="KW-1185">Reference proteome</keyword>
<reference evidence="2 3" key="2">
    <citation type="submission" date="2018-11" db="EMBL/GenBank/DDBJ databases">
        <authorList>
            <consortium name="Pathogen Informatics"/>
        </authorList>
    </citation>
    <scope>NUCLEOTIDE SEQUENCE [LARGE SCALE GENOMIC DNA]</scope>
</reference>
<evidence type="ECO:0000256" key="1">
    <source>
        <dbReference type="SAM" id="MobiDB-lite"/>
    </source>
</evidence>
<organism evidence="4">
    <name type="scientific">Nippostrongylus brasiliensis</name>
    <name type="common">Rat hookworm</name>
    <dbReference type="NCBI Taxonomy" id="27835"/>
    <lineage>
        <taxon>Eukaryota</taxon>
        <taxon>Metazoa</taxon>
        <taxon>Ecdysozoa</taxon>
        <taxon>Nematoda</taxon>
        <taxon>Chromadorea</taxon>
        <taxon>Rhabditida</taxon>
        <taxon>Rhabditina</taxon>
        <taxon>Rhabditomorpha</taxon>
        <taxon>Strongyloidea</taxon>
        <taxon>Heligmosomidae</taxon>
        <taxon>Nippostrongylus</taxon>
    </lineage>
</organism>
<feature type="region of interest" description="Disordered" evidence="1">
    <location>
        <begin position="16"/>
        <end position="35"/>
    </location>
</feature>
<evidence type="ECO:0000313" key="3">
    <source>
        <dbReference type="Proteomes" id="UP000271162"/>
    </source>
</evidence>